<dbReference type="Gene3D" id="2.40.420.20">
    <property type="match status" value="1"/>
</dbReference>
<keyword evidence="3" id="KW-0175">Coiled coil</keyword>
<dbReference type="Gene3D" id="2.40.50.100">
    <property type="match status" value="1"/>
</dbReference>
<dbReference type="Pfam" id="PF25967">
    <property type="entry name" value="RND-MFP_C"/>
    <property type="match status" value="1"/>
</dbReference>
<dbReference type="Proteomes" id="UP001589776">
    <property type="component" value="Unassembled WGS sequence"/>
</dbReference>
<dbReference type="RefSeq" id="WP_377474448.1">
    <property type="nucleotide sequence ID" value="NZ_JBHLWN010000118.1"/>
</dbReference>
<dbReference type="Pfam" id="PF25990">
    <property type="entry name" value="Beta-barrel_YknX"/>
    <property type="match status" value="1"/>
</dbReference>
<sequence>MKTKSLILGLAAAAAVVGISAFLYIAGKPLLHGAGAAGTSAAPLQLKFPVTREDVVQIVEIKGKSSYTKETWISAPFGADVKRWNVSDGAQVSKGDVLFELDGSELGAEIAQLEVNQRKQELEASLARFQASPGEGAASAAAASTEEEAKQRYAQAENLKLQTELNAVSGEAARKQIEQKRSKLEQAVFPSPESGIFLFGETKEPKLVKDGDRLGKIVDVTKLQLLTTVGEFDVFRIKPGMPVDVKVDALQGVKLKGQVDSVSKFARPGTDSSGGGAAQFEVVISLEPNEKLIAGLSLTGSIETERKSGVLTVPTLAVQQDKEGYFVTVLDDSGQVTRRNVQIGTETADKTEIVSGVQVGETVVLE</sequence>
<dbReference type="InterPro" id="IPR006143">
    <property type="entry name" value="RND_pump_MFP"/>
</dbReference>
<dbReference type="EMBL" id="JBHLWN010000118">
    <property type="protein sequence ID" value="MFC0216354.1"/>
    <property type="molecule type" value="Genomic_DNA"/>
</dbReference>
<protein>
    <submittedName>
        <fullName evidence="6">Efflux RND transporter periplasmic adaptor subunit</fullName>
    </submittedName>
</protein>
<dbReference type="InterPro" id="IPR058636">
    <property type="entry name" value="Beta-barrel_YknX"/>
</dbReference>
<keyword evidence="7" id="KW-1185">Reference proteome</keyword>
<evidence type="ECO:0000313" key="6">
    <source>
        <dbReference type="EMBL" id="MFC0216354.1"/>
    </source>
</evidence>
<dbReference type="InterPro" id="IPR058627">
    <property type="entry name" value="MdtA-like_C"/>
</dbReference>
<comment type="subcellular location">
    <subcellularLocation>
        <location evidence="1">Cell envelope</location>
    </subcellularLocation>
</comment>
<feature type="domain" description="YknX-like beta-barrel" evidence="5">
    <location>
        <begin position="225"/>
        <end position="298"/>
    </location>
</feature>
<accession>A0ABV6DUL6</accession>
<evidence type="ECO:0000259" key="5">
    <source>
        <dbReference type="Pfam" id="PF25990"/>
    </source>
</evidence>
<comment type="similarity">
    <text evidence="2">Belongs to the membrane fusion protein (MFP) (TC 8.A.1) family.</text>
</comment>
<dbReference type="SUPFAM" id="SSF111369">
    <property type="entry name" value="HlyD-like secretion proteins"/>
    <property type="match status" value="1"/>
</dbReference>
<feature type="domain" description="Multidrug resistance protein MdtA-like C-terminal permuted SH3" evidence="4">
    <location>
        <begin position="310"/>
        <end position="365"/>
    </location>
</feature>
<dbReference type="PANTHER" id="PTHR32347:SF27">
    <property type="entry name" value="RND EFFLUX PUMP MEMBRANE FUSION PROTEIN BARREL-SANDWICH DOMAIN-CONTAINING PROTEIN"/>
    <property type="match status" value="1"/>
</dbReference>
<evidence type="ECO:0000313" key="7">
    <source>
        <dbReference type="Proteomes" id="UP001589776"/>
    </source>
</evidence>
<proteinExistence type="inferred from homology"/>
<evidence type="ECO:0000259" key="4">
    <source>
        <dbReference type="Pfam" id="PF25967"/>
    </source>
</evidence>
<dbReference type="InterPro" id="IPR050465">
    <property type="entry name" value="UPF0194_transport"/>
</dbReference>
<reference evidence="6 7" key="1">
    <citation type="submission" date="2024-09" db="EMBL/GenBank/DDBJ databases">
        <authorList>
            <person name="Sun Q."/>
            <person name="Mori K."/>
        </authorList>
    </citation>
    <scope>NUCLEOTIDE SEQUENCE [LARGE SCALE GENOMIC DNA]</scope>
    <source>
        <strain evidence="6 7">CCM 7759</strain>
    </source>
</reference>
<gene>
    <name evidence="6" type="ORF">ACFFK0_28555</name>
</gene>
<comment type="caution">
    <text evidence="6">The sequence shown here is derived from an EMBL/GenBank/DDBJ whole genome shotgun (WGS) entry which is preliminary data.</text>
</comment>
<evidence type="ECO:0000256" key="2">
    <source>
        <dbReference type="ARBA" id="ARBA00009477"/>
    </source>
</evidence>
<dbReference type="NCBIfam" id="TIGR01730">
    <property type="entry name" value="RND_mfp"/>
    <property type="match status" value="1"/>
</dbReference>
<evidence type="ECO:0000256" key="3">
    <source>
        <dbReference type="ARBA" id="ARBA00023054"/>
    </source>
</evidence>
<dbReference type="Gene3D" id="2.40.30.170">
    <property type="match status" value="1"/>
</dbReference>
<name>A0ABV6DUL6_9BACL</name>
<dbReference type="PANTHER" id="PTHR32347">
    <property type="entry name" value="EFFLUX SYSTEM COMPONENT YKNX-RELATED"/>
    <property type="match status" value="1"/>
</dbReference>
<evidence type="ECO:0000256" key="1">
    <source>
        <dbReference type="ARBA" id="ARBA00004196"/>
    </source>
</evidence>
<organism evidence="6 7">
    <name type="scientific">Paenibacillus chartarius</name>
    <dbReference type="NCBI Taxonomy" id="747481"/>
    <lineage>
        <taxon>Bacteria</taxon>
        <taxon>Bacillati</taxon>
        <taxon>Bacillota</taxon>
        <taxon>Bacilli</taxon>
        <taxon>Bacillales</taxon>
        <taxon>Paenibacillaceae</taxon>
        <taxon>Paenibacillus</taxon>
    </lineage>
</organism>